<feature type="compositionally biased region" description="Pro residues" evidence="1">
    <location>
        <begin position="283"/>
        <end position="292"/>
    </location>
</feature>
<keyword evidence="3" id="KW-1185">Reference proteome</keyword>
<proteinExistence type="predicted"/>
<feature type="compositionally biased region" description="Low complexity" evidence="1">
    <location>
        <begin position="332"/>
        <end position="343"/>
    </location>
</feature>
<accession>A0AAX4JS06</accession>
<feature type="compositionally biased region" description="Polar residues" evidence="1">
    <location>
        <begin position="701"/>
        <end position="732"/>
    </location>
</feature>
<feature type="region of interest" description="Disordered" evidence="1">
    <location>
        <begin position="254"/>
        <end position="299"/>
    </location>
</feature>
<feature type="compositionally biased region" description="Low complexity" evidence="1">
    <location>
        <begin position="635"/>
        <end position="644"/>
    </location>
</feature>
<evidence type="ECO:0000313" key="3">
    <source>
        <dbReference type="Proteomes" id="UP001355207"/>
    </source>
</evidence>
<dbReference type="GO" id="GO:0005096">
    <property type="term" value="F:GTPase activator activity"/>
    <property type="evidence" value="ECO:0007669"/>
    <property type="project" value="InterPro"/>
</dbReference>
<feature type="compositionally biased region" description="Polar residues" evidence="1">
    <location>
        <begin position="677"/>
        <end position="693"/>
    </location>
</feature>
<dbReference type="InterPro" id="IPR034586">
    <property type="entry name" value="Bfa1/Byr4"/>
</dbReference>
<gene>
    <name evidence="2" type="ORF">L201_003152</name>
</gene>
<dbReference type="Proteomes" id="UP001355207">
    <property type="component" value="Chromosome 4"/>
</dbReference>
<feature type="region of interest" description="Disordered" evidence="1">
    <location>
        <begin position="317"/>
        <end position="413"/>
    </location>
</feature>
<feature type="compositionally biased region" description="Low complexity" evidence="1">
    <location>
        <begin position="25"/>
        <end position="48"/>
    </location>
</feature>
<feature type="compositionally biased region" description="Low complexity" evidence="1">
    <location>
        <begin position="267"/>
        <end position="282"/>
    </location>
</feature>
<sequence>MSPIPPPAGAFVPSDDWTEDPSFDLSPSAHHLALPASPSSSSTASSTSHRSHSSISNTRQHTQSPLRQLYTGLGKGTIKLKKREDIEELLGFDNDDDDFDLPEGDLPLQSKVPIHHHSNRPRSSTSSSTSSSITRTIIGNGSTGIGTITKLGSTPKPPIMQGTVKARALALEKSWEADVDFDDIPTTNNMPTTKSEPQILKLNKYIDKSSSIKRLTLSPPTRKGFIMPSADALDDLGFDLDQDEEDQATLKAGATIKAMLPPPRQRNPSTIKSSSSSSKLNNIPPPKRPSTPPNQDQDNIELESDFALPLNLTNLTLATQAPRESRRKSNKPRSSNASTATNTESWDSPNSNHKKSWGWGSEDSPGGSSNLHKRRSETSATSISDALPETPNDSDRNSKFKKQILIEPDQNDLDLEEDDMENGLVLPSPTFFSNQRSKELNSILDKKRKPQFAPLPNQQNQLNNVRGATIDDSFKQSGKHRDDSFEDGLVLDEPGVELSKHRLKEKKRARDKFPSSSTSTIKSRGNGSSNLISGTTKSVAKEREKAWDKQREQGRGRITPLPTTTTAANNQGVRERTQSSLGLSSFRSNSASATTSHLKEDNKRVDSPTLTGREKESMRSRSGHLHTMLPPPIPSSSSSHASSSTLTAGNQVQAPISTPSSRLRHQKSHFHLGGSGSITQQSPSLNRKQSLASLQDALADRSSSMTPSTDNVSTPRYHNSTSRLTMPTSSSKAKTRPPIHSIFPTHTPQSSASSASFTNPSSSSKYSYNAHEGVKRMVDMPRRNKNWGDGSELDGIDDLSIDDDQHKSTIKGNSMGSIGLGKSGRRGHEPSQPQRGTPTPKPVPIEEKRKKSGTITTNAKRKNRKPALIKHFGVADKKKVVGEMTWNPTTLRWEGNESILRDFDTISVSARPALITHYTGSSVGVGGLSSPVGNAPTAPRIVGDMQFDPVNMKWVSILSPEDDEPDPFEGMADDEDDEFGLGSGCTITRSSGRRLVNIGDKFSKIQGTFSIGGASSDWTSRLVSESSIISNITANTNTTTNTTKSSNFPSSSSFEDKLQMQNNLISEELWKECKQAEERHKKELKGWILRQTSNSFELRERERKEEKRLWEIRNLAMKS</sequence>
<feature type="compositionally biased region" description="Basic and acidic residues" evidence="1">
    <location>
        <begin position="597"/>
        <end position="619"/>
    </location>
</feature>
<dbReference type="PANTHER" id="PTHR35140">
    <property type="entry name" value="MITOTIC CHECK POINT PROTEIN BFA1"/>
    <property type="match status" value="1"/>
</dbReference>
<feature type="compositionally biased region" description="Low complexity" evidence="1">
    <location>
        <begin position="559"/>
        <end position="570"/>
    </location>
</feature>
<reference evidence="2 3" key="1">
    <citation type="submission" date="2024-01" db="EMBL/GenBank/DDBJ databases">
        <title>Comparative genomics of Cryptococcus and Kwoniella reveals pathogenesis evolution and contrasting modes of karyotype evolution via chromosome fusion or intercentromeric recombination.</title>
        <authorList>
            <person name="Coelho M.A."/>
            <person name="David-Palma M."/>
            <person name="Shea T."/>
            <person name="Bowers K."/>
            <person name="McGinley-Smith S."/>
            <person name="Mohammad A.W."/>
            <person name="Gnirke A."/>
            <person name="Yurkov A.M."/>
            <person name="Nowrousian M."/>
            <person name="Sun S."/>
            <person name="Cuomo C.A."/>
            <person name="Heitman J."/>
        </authorList>
    </citation>
    <scope>NUCLEOTIDE SEQUENCE [LARGE SCALE GENOMIC DNA]</scope>
    <source>
        <strain evidence="2 3">CBS 6074</strain>
    </source>
</reference>
<dbReference type="GO" id="GO:1990334">
    <property type="term" value="C:Bfa1-Bub2 complex"/>
    <property type="evidence" value="ECO:0007669"/>
    <property type="project" value="InterPro"/>
</dbReference>
<feature type="compositionally biased region" description="Acidic residues" evidence="1">
    <location>
        <begin position="791"/>
        <end position="802"/>
    </location>
</feature>
<evidence type="ECO:0008006" key="4">
    <source>
        <dbReference type="Google" id="ProtNLM"/>
    </source>
</evidence>
<dbReference type="GO" id="GO:0001100">
    <property type="term" value="P:negative regulation of exit from mitosis"/>
    <property type="evidence" value="ECO:0007669"/>
    <property type="project" value="InterPro"/>
</dbReference>
<feature type="compositionally biased region" description="Polar residues" evidence="1">
    <location>
        <begin position="514"/>
        <end position="538"/>
    </location>
</feature>
<dbReference type="GeneID" id="91093822"/>
<feature type="region of interest" description="Disordered" evidence="1">
    <location>
        <begin position="93"/>
        <end position="159"/>
    </location>
</feature>
<protein>
    <recommendedName>
        <fullName evidence="4">Cytokinesis regulator</fullName>
    </recommendedName>
</protein>
<feature type="region of interest" description="Disordered" evidence="1">
    <location>
        <begin position="500"/>
        <end position="864"/>
    </location>
</feature>
<organism evidence="2 3">
    <name type="scientific">Kwoniella dendrophila CBS 6074</name>
    <dbReference type="NCBI Taxonomy" id="1295534"/>
    <lineage>
        <taxon>Eukaryota</taxon>
        <taxon>Fungi</taxon>
        <taxon>Dikarya</taxon>
        <taxon>Basidiomycota</taxon>
        <taxon>Agaricomycotina</taxon>
        <taxon>Tremellomycetes</taxon>
        <taxon>Tremellales</taxon>
        <taxon>Cryptococcaceae</taxon>
        <taxon>Kwoniella</taxon>
    </lineage>
</organism>
<feature type="compositionally biased region" description="Low complexity" evidence="1">
    <location>
        <begin position="750"/>
        <end position="764"/>
    </location>
</feature>
<dbReference type="GO" id="GO:0044732">
    <property type="term" value="C:mitotic spindle pole body"/>
    <property type="evidence" value="ECO:0007669"/>
    <property type="project" value="TreeGrafter"/>
</dbReference>
<feature type="compositionally biased region" description="Low complexity" evidence="1">
    <location>
        <begin position="123"/>
        <end position="149"/>
    </location>
</feature>
<feature type="region of interest" description="Disordered" evidence="1">
    <location>
        <begin position="1"/>
        <end position="74"/>
    </location>
</feature>
<dbReference type="AlphaFoldDB" id="A0AAX4JS06"/>
<feature type="compositionally biased region" description="Basic residues" evidence="1">
    <location>
        <begin position="501"/>
        <end position="510"/>
    </location>
</feature>
<evidence type="ECO:0000256" key="1">
    <source>
        <dbReference type="SAM" id="MobiDB-lite"/>
    </source>
</evidence>
<evidence type="ECO:0000313" key="2">
    <source>
        <dbReference type="EMBL" id="WWC88246.1"/>
    </source>
</evidence>
<dbReference type="PANTHER" id="PTHR35140:SF1">
    <property type="entry name" value="MITOTIC CHECK POINT PROTEIN BFA1"/>
    <property type="match status" value="1"/>
</dbReference>
<feature type="compositionally biased region" description="Basic and acidic residues" evidence="1">
    <location>
        <begin position="772"/>
        <end position="782"/>
    </location>
</feature>
<feature type="compositionally biased region" description="Acidic residues" evidence="1">
    <location>
        <begin position="93"/>
        <end position="103"/>
    </location>
</feature>
<dbReference type="EMBL" id="CP144101">
    <property type="protein sequence ID" value="WWC88246.1"/>
    <property type="molecule type" value="Genomic_DNA"/>
</dbReference>
<feature type="compositionally biased region" description="Polar residues" evidence="1">
    <location>
        <begin position="645"/>
        <end position="661"/>
    </location>
</feature>
<feature type="compositionally biased region" description="Low complexity" evidence="1">
    <location>
        <begin position="579"/>
        <end position="596"/>
    </location>
</feature>
<dbReference type="RefSeq" id="XP_066075009.1">
    <property type="nucleotide sequence ID" value="XM_066218912.1"/>
</dbReference>
<feature type="compositionally biased region" description="Polar residues" evidence="1">
    <location>
        <begin position="55"/>
        <end position="66"/>
    </location>
</feature>
<feature type="compositionally biased region" description="Basic and acidic residues" evidence="1">
    <location>
        <begin position="539"/>
        <end position="555"/>
    </location>
</feature>
<name>A0AAX4JS06_9TREE</name>